<reference evidence="1 2" key="1">
    <citation type="submission" date="2015-09" db="EMBL/GenBank/DDBJ databases">
        <authorList>
            <consortium name="Pathogen Informatics"/>
        </authorList>
    </citation>
    <scope>NUCLEOTIDE SEQUENCE [LARGE SCALE GENOMIC DNA]</scope>
    <source>
        <strain evidence="1 2">2789STDY5834966</strain>
    </source>
</reference>
<dbReference type="EMBL" id="CYYC01000008">
    <property type="protein sequence ID" value="CUM89425.1"/>
    <property type="molecule type" value="Genomic_DNA"/>
</dbReference>
<evidence type="ECO:0000313" key="2">
    <source>
        <dbReference type="Proteomes" id="UP000095390"/>
    </source>
</evidence>
<dbReference type="OrthoDB" id="9788022at2"/>
<dbReference type="AlphaFoldDB" id="A0A173SI51"/>
<name>A0A173SI51_9FIRM</name>
<evidence type="ECO:0008006" key="3">
    <source>
        <dbReference type="Google" id="ProtNLM"/>
    </source>
</evidence>
<accession>A0A173SI51</accession>
<organism evidence="1 2">
    <name type="scientific">Anaerobutyricum hallii</name>
    <dbReference type="NCBI Taxonomy" id="39488"/>
    <lineage>
        <taxon>Bacteria</taxon>
        <taxon>Bacillati</taxon>
        <taxon>Bacillota</taxon>
        <taxon>Clostridia</taxon>
        <taxon>Lachnospirales</taxon>
        <taxon>Lachnospiraceae</taxon>
        <taxon>Anaerobutyricum</taxon>
    </lineage>
</organism>
<dbReference type="Proteomes" id="UP000095390">
    <property type="component" value="Unassembled WGS sequence"/>
</dbReference>
<gene>
    <name evidence="1" type="ORF">ERS852578_00918</name>
</gene>
<dbReference type="InterPro" id="IPR053842">
    <property type="entry name" value="NikA-like"/>
</dbReference>
<dbReference type="Pfam" id="PF21983">
    <property type="entry name" value="NikA-like"/>
    <property type="match status" value="1"/>
</dbReference>
<sequence length="130" mass="14937">MAGDRHGKHNTTTISFRVNSYEKATIEERVKVSGMKKQDYIVRSCIYNHVCVVGKKETIEIIRSEMREMSLVLEDVAKDLKSEKPVISEPALDSMTERYLAFLEAALWMLKGSSYLWEDKKDGRESNEGM</sequence>
<dbReference type="RefSeq" id="WP_055182617.1">
    <property type="nucleotide sequence ID" value="NZ_CYYC01000008.1"/>
</dbReference>
<proteinExistence type="predicted"/>
<evidence type="ECO:0000313" key="1">
    <source>
        <dbReference type="EMBL" id="CUM89425.1"/>
    </source>
</evidence>
<protein>
    <recommendedName>
        <fullName evidence="3">Mobilization protein</fullName>
    </recommendedName>
</protein>